<comment type="caution">
    <text evidence="1">The sequence shown here is derived from an EMBL/GenBank/DDBJ whole genome shotgun (WGS) entry which is preliminary data.</text>
</comment>
<sequence>MSTQSLHARLPALNCPVNLSYEIFLHIVDAMVSESCEVLRYENATYTLDYQRQFLRSQFSIVLEDRWDPEGVKIQERRWNEIRTLLQVDKTSRRMVRQVFVPSNIIRVMYSQQKYDSQHKVGWFRTLPGGVLPDTDIFEIAPDAESIMRGSFSLRNLPQPE</sequence>
<gene>
    <name evidence="1" type="ORF">BDP55DRAFT_639213</name>
</gene>
<dbReference type="AlphaFoldDB" id="A0AAJ0EMU4"/>
<dbReference type="RefSeq" id="XP_060421676.1">
    <property type="nucleotide sequence ID" value="XM_060573216.1"/>
</dbReference>
<dbReference type="EMBL" id="JAHMHR010000113">
    <property type="protein sequence ID" value="KAK1656912.1"/>
    <property type="molecule type" value="Genomic_DNA"/>
</dbReference>
<dbReference type="GeneID" id="85457742"/>
<keyword evidence="2" id="KW-1185">Reference proteome</keyword>
<dbReference type="Proteomes" id="UP001224890">
    <property type="component" value="Unassembled WGS sequence"/>
</dbReference>
<evidence type="ECO:0000313" key="1">
    <source>
        <dbReference type="EMBL" id="KAK1656912.1"/>
    </source>
</evidence>
<reference evidence="1" key="1">
    <citation type="submission" date="2021-06" db="EMBL/GenBank/DDBJ databases">
        <title>Comparative genomics, transcriptomics and evolutionary studies reveal genomic signatures of adaptation to plant cell wall in hemibiotrophic fungi.</title>
        <authorList>
            <consortium name="DOE Joint Genome Institute"/>
            <person name="Baroncelli R."/>
            <person name="Diaz J.F."/>
            <person name="Benocci T."/>
            <person name="Peng M."/>
            <person name="Battaglia E."/>
            <person name="Haridas S."/>
            <person name="Andreopoulos W."/>
            <person name="Labutti K."/>
            <person name="Pangilinan J."/>
            <person name="Floch G.L."/>
            <person name="Makela M.R."/>
            <person name="Henrissat B."/>
            <person name="Grigoriev I.V."/>
            <person name="Crouch J.A."/>
            <person name="De Vries R.P."/>
            <person name="Sukno S.A."/>
            <person name="Thon M.R."/>
        </authorList>
    </citation>
    <scope>NUCLEOTIDE SEQUENCE</scope>
    <source>
        <strain evidence="1">CBS 193.32</strain>
    </source>
</reference>
<name>A0AAJ0EMU4_9PEZI</name>
<accession>A0AAJ0EMU4</accession>
<evidence type="ECO:0000313" key="2">
    <source>
        <dbReference type="Proteomes" id="UP001224890"/>
    </source>
</evidence>
<protein>
    <submittedName>
        <fullName evidence="1">Uncharacterized protein</fullName>
    </submittedName>
</protein>
<organism evidence="1 2">
    <name type="scientific">Colletotrichum godetiae</name>
    <dbReference type="NCBI Taxonomy" id="1209918"/>
    <lineage>
        <taxon>Eukaryota</taxon>
        <taxon>Fungi</taxon>
        <taxon>Dikarya</taxon>
        <taxon>Ascomycota</taxon>
        <taxon>Pezizomycotina</taxon>
        <taxon>Sordariomycetes</taxon>
        <taxon>Hypocreomycetidae</taxon>
        <taxon>Glomerellales</taxon>
        <taxon>Glomerellaceae</taxon>
        <taxon>Colletotrichum</taxon>
        <taxon>Colletotrichum acutatum species complex</taxon>
    </lineage>
</organism>
<proteinExistence type="predicted"/>